<sequence length="66" mass="7927">MKEFTKDENEIIWNLVGDEIKRISDNFYKIEKFEEIKEKLSQLKDIESKAGSNMQHHSIISQEEKR</sequence>
<dbReference type="Proteomes" id="UP001301797">
    <property type="component" value="Chromosome"/>
</dbReference>
<evidence type="ECO:0000313" key="2">
    <source>
        <dbReference type="EMBL" id="WOF16811.1"/>
    </source>
</evidence>
<feature type="compositionally biased region" description="Polar residues" evidence="1">
    <location>
        <begin position="50"/>
        <end position="66"/>
    </location>
</feature>
<keyword evidence="3" id="KW-1185">Reference proteome</keyword>
<organism evidence="2 3">
    <name type="scientific">Methanochimaera problematica</name>
    <dbReference type="NCBI Taxonomy" id="2609417"/>
    <lineage>
        <taxon>Archaea</taxon>
        <taxon>Methanobacteriati</taxon>
        <taxon>Methanobacteriota</taxon>
        <taxon>Stenosarchaea group</taxon>
        <taxon>Methanomicrobia</taxon>
        <taxon>Methanomicrobiales</taxon>
        <taxon>Methanomicrobiaceae</taxon>
        <taxon>Methanochimaera</taxon>
    </lineage>
</organism>
<name>A0AA97I4D0_9EURY</name>
<proteinExistence type="predicted"/>
<protein>
    <submittedName>
        <fullName evidence="2">Uncharacterized protein</fullName>
    </submittedName>
</protein>
<evidence type="ECO:0000313" key="3">
    <source>
        <dbReference type="Proteomes" id="UP001301797"/>
    </source>
</evidence>
<dbReference type="GeneID" id="85230292"/>
<dbReference type="RefSeq" id="WP_317136243.1">
    <property type="nucleotide sequence ID" value="NZ_CP043875.1"/>
</dbReference>
<dbReference type="KEGG" id="mefw:F1737_08970"/>
<gene>
    <name evidence="2" type="ORF">F1737_08970</name>
</gene>
<accession>A0AA97I4D0</accession>
<feature type="region of interest" description="Disordered" evidence="1">
    <location>
        <begin position="47"/>
        <end position="66"/>
    </location>
</feature>
<evidence type="ECO:0000256" key="1">
    <source>
        <dbReference type="SAM" id="MobiDB-lite"/>
    </source>
</evidence>
<dbReference type="EMBL" id="CP043875">
    <property type="protein sequence ID" value="WOF16811.1"/>
    <property type="molecule type" value="Genomic_DNA"/>
</dbReference>
<dbReference type="AlphaFoldDB" id="A0AA97I4D0"/>
<reference evidence="2 3" key="1">
    <citation type="submission" date="2019-09" db="EMBL/GenBank/DDBJ databases">
        <title>The complete genome of Methanoplanus sp. FWC-SCC4.</title>
        <authorList>
            <person name="Chen S.-C."/>
            <person name="Zhou Y.-Z."/>
            <person name="Lai M.-C."/>
        </authorList>
    </citation>
    <scope>NUCLEOTIDE SEQUENCE [LARGE SCALE GENOMIC DNA]</scope>
    <source>
        <strain evidence="2 3">FWC-SCC4</strain>
    </source>
</reference>